<feature type="compositionally biased region" description="Basic and acidic residues" evidence="5">
    <location>
        <begin position="579"/>
        <end position="589"/>
    </location>
</feature>
<reference evidence="7 8" key="1">
    <citation type="submission" date="2015-04" db="EMBL/GenBank/DDBJ databases">
        <authorList>
            <person name="Syromyatnikov M.Y."/>
            <person name="Popov V.N."/>
        </authorList>
    </citation>
    <scope>NUCLEOTIDE SEQUENCE [LARGE SCALE GENOMIC DNA]</scope>
    <source>
        <strain evidence="7">WF-38-12</strain>
    </source>
</reference>
<dbReference type="InterPro" id="IPR018564">
    <property type="entry name" value="Repl_chkpnt_MRC1_dom"/>
</dbReference>
<feature type="region of interest" description="Disordered" evidence="5">
    <location>
        <begin position="579"/>
        <end position="953"/>
    </location>
</feature>
<feature type="compositionally biased region" description="Polar residues" evidence="5">
    <location>
        <begin position="731"/>
        <end position="743"/>
    </location>
</feature>
<feature type="compositionally biased region" description="Basic and acidic residues" evidence="5">
    <location>
        <begin position="292"/>
        <end position="303"/>
    </location>
</feature>
<dbReference type="GO" id="GO:0005634">
    <property type="term" value="C:nucleus"/>
    <property type="evidence" value="ECO:0007669"/>
    <property type="project" value="UniProtKB-SubCell"/>
</dbReference>
<keyword evidence="3" id="KW-0539">Nucleus</keyword>
<dbReference type="GO" id="GO:0007095">
    <property type="term" value="P:mitotic G2 DNA damage checkpoint signaling"/>
    <property type="evidence" value="ECO:0007669"/>
    <property type="project" value="TreeGrafter"/>
</dbReference>
<protein>
    <submittedName>
        <fullName evidence="7">Muscle M-line assembly protein unc-89</fullName>
    </submittedName>
</protein>
<comment type="subcellular location">
    <subcellularLocation>
        <location evidence="1">Nucleus</location>
    </subcellularLocation>
</comment>
<feature type="compositionally biased region" description="Acidic residues" evidence="5">
    <location>
        <begin position="590"/>
        <end position="644"/>
    </location>
</feature>
<feature type="compositionally biased region" description="Polar residues" evidence="5">
    <location>
        <begin position="841"/>
        <end position="856"/>
    </location>
</feature>
<feature type="region of interest" description="Disordered" evidence="5">
    <location>
        <begin position="984"/>
        <end position="1014"/>
    </location>
</feature>
<evidence type="ECO:0000313" key="8">
    <source>
        <dbReference type="Proteomes" id="UP000054383"/>
    </source>
</evidence>
<feature type="compositionally biased region" description="Basic and acidic residues" evidence="5">
    <location>
        <begin position="234"/>
        <end position="257"/>
    </location>
</feature>
<feature type="compositionally biased region" description="Low complexity" evidence="5">
    <location>
        <begin position="1196"/>
        <end position="1214"/>
    </location>
</feature>
<evidence type="ECO:0000256" key="5">
    <source>
        <dbReference type="SAM" id="MobiDB-lite"/>
    </source>
</evidence>
<dbReference type="OMA" id="ERFNFRP"/>
<keyword evidence="2" id="KW-0597">Phosphoprotein</keyword>
<feature type="compositionally biased region" description="Acidic residues" evidence="5">
    <location>
        <begin position="994"/>
        <end position="1003"/>
    </location>
</feature>
<feature type="region of interest" description="Disordered" evidence="5">
    <location>
        <begin position="1"/>
        <end position="382"/>
    </location>
</feature>
<dbReference type="OrthoDB" id="2130597at2759"/>
<feature type="compositionally biased region" description="Polar residues" evidence="5">
    <location>
        <begin position="1117"/>
        <end position="1127"/>
    </location>
</feature>
<evidence type="ECO:0000256" key="3">
    <source>
        <dbReference type="ARBA" id="ARBA00023242"/>
    </source>
</evidence>
<dbReference type="GO" id="GO:0033314">
    <property type="term" value="P:mitotic DNA replication checkpoint signaling"/>
    <property type="evidence" value="ECO:0007669"/>
    <property type="project" value="TreeGrafter"/>
</dbReference>
<dbReference type="Proteomes" id="UP000054383">
    <property type="component" value="Unassembled WGS sequence"/>
</dbReference>
<feature type="compositionally biased region" description="Low complexity" evidence="5">
    <location>
        <begin position="343"/>
        <end position="355"/>
    </location>
</feature>
<dbReference type="Pfam" id="PF09444">
    <property type="entry name" value="MRC1"/>
    <property type="match status" value="1"/>
</dbReference>
<dbReference type="PANTHER" id="PTHR14396">
    <property type="entry name" value="CLASPIN"/>
    <property type="match status" value="1"/>
</dbReference>
<name>A0A0U1M6W5_TALIS</name>
<gene>
    <name evidence="7" type="ORF">PISL3812_08160</name>
</gene>
<feature type="compositionally biased region" description="Polar residues" evidence="5">
    <location>
        <begin position="1061"/>
        <end position="1072"/>
    </location>
</feature>
<dbReference type="STRING" id="28573.A0A0U1M6W5"/>
<evidence type="ECO:0000259" key="6">
    <source>
        <dbReference type="Pfam" id="PF09444"/>
    </source>
</evidence>
<feature type="compositionally biased region" description="Low complexity" evidence="5">
    <location>
        <begin position="1238"/>
        <end position="1261"/>
    </location>
</feature>
<feature type="coiled-coil region" evidence="4">
    <location>
        <begin position="527"/>
        <end position="570"/>
    </location>
</feature>
<feature type="compositionally biased region" description="Acidic residues" evidence="5">
    <location>
        <begin position="77"/>
        <end position="90"/>
    </location>
</feature>
<dbReference type="PANTHER" id="PTHR14396:SF10">
    <property type="entry name" value="CLASPIN"/>
    <property type="match status" value="1"/>
</dbReference>
<feature type="compositionally biased region" description="Polar residues" evidence="5">
    <location>
        <begin position="51"/>
        <end position="73"/>
    </location>
</feature>
<feature type="compositionally biased region" description="Basic and acidic residues" evidence="5">
    <location>
        <begin position="124"/>
        <end position="142"/>
    </location>
</feature>
<dbReference type="InterPro" id="IPR024146">
    <property type="entry name" value="Claspin"/>
</dbReference>
<feature type="compositionally biased region" description="Polar residues" evidence="5">
    <location>
        <begin position="304"/>
        <end position="313"/>
    </location>
</feature>
<dbReference type="EMBL" id="CVMT01000009">
    <property type="protein sequence ID" value="CRG91112.1"/>
    <property type="molecule type" value="Genomic_DNA"/>
</dbReference>
<organism evidence="7 8">
    <name type="scientific">Talaromyces islandicus</name>
    <name type="common">Penicillium islandicum</name>
    <dbReference type="NCBI Taxonomy" id="28573"/>
    <lineage>
        <taxon>Eukaryota</taxon>
        <taxon>Fungi</taxon>
        <taxon>Dikarya</taxon>
        <taxon>Ascomycota</taxon>
        <taxon>Pezizomycotina</taxon>
        <taxon>Eurotiomycetes</taxon>
        <taxon>Eurotiomycetidae</taxon>
        <taxon>Eurotiales</taxon>
        <taxon>Trichocomaceae</taxon>
        <taxon>Talaromyces</taxon>
        <taxon>Talaromyces sect. Islandici</taxon>
    </lineage>
</organism>
<keyword evidence="8" id="KW-1185">Reference proteome</keyword>
<sequence length="1322" mass="146876">MSAPSTPRSTRNASPDHEASPAAVLTPGQKIKAMLAQFDSDSDSDDAGSSTTQPKQRLSSSKPHLSSNTEQSATQDTQDDPEDDDDDEDNVIFAPRGRMAARMQGHQDDNADLKPASPQNADSAYERVARTLRAPSHDRQSENTKQPAEIDQSSDDDISSAPFRRRLSNKNPTKSHSPEKGDGTRRPGFPRLESPLFLDDESDPETRTEPEPRPRSSKEGEPENARLLALVAQKRKEREEQERVEAEKKAARAERAKQFSSDILSGEDSADDPESARKMTQQSRPARKASKKAIEEMNKETQRMSRNMQLTHQARTKRKLTKESFLARFALGKQQDAPTQNGSDPPTSSSSAPSSDGEANKEKTTPPTSPIPLPFNDETKDNATLENVVDKDFRFPTLEELKSEVENNPQTVTVEQVQISEVPTERDAVSTAKKVAPHTELAKPAVRVRVSREKVARYQQDASDDDDLDVITSPGRCRKLAAFENLPVRNAQEDKSMLKLKLLAHLTSPTRRSKSMTPAELGASLRLKARQQALQERQARIEELRARGIVIETAEEREAMEVDIEDLVEKARKEAFDIARREKAARGENPDGENDDEDEEDYDFSGSDEDKMEDIEEDGEEGDDEEEDEEEEDVENDDDPENEDSTLKQSTNLLEDEANETSESEDEQSEVVSLDGDNEIPAQGRGRRQRRIVSDDEDEETEKPQEVKTPARSIAPSVGSAQRPHFPDMPETSSFGMSMTQAFAGTLAEDQSDEGEDSFRIIKSLPDPGLVESRSFGMPSQVMVRDSQEERRQSIDLLAGYTQSDSRVSESPAPSQFPEPTQDAGFVLSPFDHTKRFADPPTSTIDTVLISQSESPIAQRRRLQRRRPADLSDEEDNNFEIKASAFDVMKKASKRKPSVPFDKMKSNARNHVDEAAEESEDEYAGLGGASDDDDGGENEYDREMINDSSAEVVDEKELAALNANHQRAMDEKQVSKLLKDITTGALRRRRGGDDDLDLDDSDDERMARRRAKQREFAKMRQALLADEKVNEIANDPKKVAFFKALEDRDDDDDMDLEFDYGTNSQGESSQVFQAEGEATEPAATHHNRQSTKRKRPLEPSTDDTTNRPPPNLRRTAVSVSRKPSSLTEIRETLSFLTETPEYDSFREDASVEEDIVYNTDKESEDESSAQENKTSTDGFAIPPNPRRTRGRVVDRLALLRAASSNSASSGTKSAFASNSSSDGLPKVGFRPPPLLRRSTTASSSTSISSSSSSSSGRMTTTANSATSGTKKGAVNYYAAARERERERELRVRERSSASSTASIFKQRALASSLGSLTRNQWE</sequence>
<evidence type="ECO:0000256" key="2">
    <source>
        <dbReference type="ARBA" id="ARBA00022553"/>
    </source>
</evidence>
<feature type="compositionally biased region" description="Basic and acidic residues" evidence="5">
    <location>
        <begin position="1280"/>
        <end position="1295"/>
    </location>
</feature>
<evidence type="ECO:0000313" key="7">
    <source>
        <dbReference type="EMBL" id="CRG91112.1"/>
    </source>
</evidence>
<dbReference type="GO" id="GO:0010997">
    <property type="term" value="F:anaphase-promoting complex binding"/>
    <property type="evidence" value="ECO:0007669"/>
    <property type="project" value="TreeGrafter"/>
</dbReference>
<feature type="compositionally biased region" description="Basic residues" evidence="5">
    <location>
        <begin position="1085"/>
        <end position="1095"/>
    </location>
</feature>
<feature type="compositionally biased region" description="Basic and acidic residues" evidence="5">
    <location>
        <begin position="902"/>
        <end position="914"/>
    </location>
</feature>
<keyword evidence="4" id="KW-0175">Coiled coil</keyword>
<feature type="compositionally biased region" description="Polar residues" evidence="5">
    <location>
        <begin position="1"/>
        <end position="13"/>
    </location>
</feature>
<accession>A0A0U1M6W5</accession>
<feature type="compositionally biased region" description="Basic and acidic residues" evidence="5">
    <location>
        <begin position="176"/>
        <end position="185"/>
    </location>
</feature>
<evidence type="ECO:0000256" key="1">
    <source>
        <dbReference type="ARBA" id="ARBA00004123"/>
    </source>
</evidence>
<feature type="region of interest" description="Disordered" evidence="5">
    <location>
        <begin position="1051"/>
        <end position="1302"/>
    </location>
</feature>
<feature type="compositionally biased region" description="Basic and acidic residues" evidence="5">
    <location>
        <begin position="204"/>
        <end position="224"/>
    </location>
</feature>
<feature type="compositionally biased region" description="Acidic residues" evidence="5">
    <location>
        <begin position="654"/>
        <end position="669"/>
    </location>
</feature>
<proteinExistence type="predicted"/>
<evidence type="ECO:0000256" key="4">
    <source>
        <dbReference type="SAM" id="Coils"/>
    </source>
</evidence>
<feature type="domain" description="DNA replication checkpoint mediator MRC1" evidence="6">
    <location>
        <begin position="905"/>
        <end position="1043"/>
    </location>
</feature>